<gene>
    <name evidence="11" type="ORF">BGT96224_3663</name>
    <name evidence="12" type="ORF">BGT96224V2_LOCUS1428</name>
</gene>
<feature type="compositionally biased region" description="Polar residues" evidence="8">
    <location>
        <begin position="196"/>
        <end position="219"/>
    </location>
</feature>
<sequence length="1238" mass="137970">MEGLPLTYDSQYRYKSSQLWNRHSQCKSRLEAVTTHSPNTLLLVQPLSRSKILPIFHLDSPGPYHRIRFLHYRQPIARYQFIDIRSPYLDPTIAAQQAHTIPGTKNCSIAITAGKTIESSGPEGNGNKDSRIFSKGERVLVAEVDNSAKMPAQKECTTNQHQQRPLRSQPYNYSSIVNQQSNSVPSTPHQHPRTFSFESQEPSPNATNNHSPRSAYSESNLILPSSRSAPQRGGCRYETALANIKRRMPYSLGGEKLERLDPSSIKTRLSPVEEELLSNDINELYQQLLPSPECKLRREKLVCKLEKLFNEKWPGHNILVHVFGSSGNSLCTDQSDVDICITTDMKEMEGVCVIADLLAKNGMQKVICVSTAKVPIVKIWDPELRLACDMNVNNTLALENTRMIKTYVQIDERVRPLAMIIKHWTKRRIVNDAAFGGTLSSYTWICMIINFLQSRDPPILPALHQRPHMKLPTQNGVESAFADDIETLRNFGDQNKESLGELLFAFFRFYAHEFDYDSSVISVRSGKQILKIEKGWNITNNNRLCVEEPFNTSRNLGNTADDTSFRGLHLEIRRAFDLISHAKLSECCEEWVFPKEEERKIWEPATKTKVVLRSASASRGGRGNAPRMSRYVGQQGRSSSNSRRASSAAHDPDNFPQGPNPAGVAPQEAWMQRQAQSQLHSDLLTTYSALQAHENNLRLQLYSQGMQTHAYIQPQSSGTTKHKTLDRNRTSSFDQIPLPVSVHPDVYYYPMPYQGAPLYKYQNCAKSPSLTSTGPVMPEMRKGVHRSMMTNGLGQAASAIQGPHRAYSQVISPSAQSEISLGAGATAPKLDIYHSQGRQESSTTSPKFIADENIGSLSLNPLSEEVKTMEYVGYYMQENVSIPTHRNSTTPMRIPFFDNVNQPKRRHSTDQLLQLTIKPNSQPSRSPSPLLHDLPLSDTLSTPNRFSSCQCVKGNRIELKHSHNSVDSCTSLVTSPVPTRQNNASCLSVQSCPNLDSKKIGQESSHQLPYEQIDFTVEQDRSPQVMSRELRTKTTTEHHTVAKYPIAAGLDTVDPKTSKSLKDDKLTASSFPNLSSSEKACANPFHSLTNPQSRQIRQGQGGTVSPLDIENEASKVDSSDISPERVTSNQLPSSYQKPDIRSSRNINGSVSNYSKTGSVAVNQPIKSIPLKALPTPQHYPSTSGRHIKGIKSEGGGPGSWQQVSKNKKKSLAILSKSNADGYGQSEKMPINISDRKGG</sequence>
<name>A0A061HKK3_BLUGR</name>
<evidence type="ECO:0000256" key="8">
    <source>
        <dbReference type="SAM" id="MobiDB-lite"/>
    </source>
</evidence>
<evidence type="ECO:0000259" key="9">
    <source>
        <dbReference type="Pfam" id="PF03828"/>
    </source>
</evidence>
<dbReference type="Gene3D" id="1.10.1410.10">
    <property type="match status" value="1"/>
</dbReference>
<dbReference type="GO" id="GO:0046872">
    <property type="term" value="F:metal ion binding"/>
    <property type="evidence" value="ECO:0007669"/>
    <property type="project" value="UniProtKB-KW"/>
</dbReference>
<dbReference type="SUPFAM" id="SSF81631">
    <property type="entry name" value="PAP/OAS1 substrate-binding domain"/>
    <property type="match status" value="1"/>
</dbReference>
<evidence type="ECO:0000313" key="12">
    <source>
        <dbReference type="EMBL" id="SUZ08248.1"/>
    </source>
</evidence>
<comment type="cofactor">
    <cofactor evidence="1">
        <name>Mn(2+)</name>
        <dbReference type="ChEBI" id="CHEBI:29035"/>
    </cofactor>
</comment>
<evidence type="ECO:0000256" key="5">
    <source>
        <dbReference type="ARBA" id="ARBA00022679"/>
    </source>
</evidence>
<keyword evidence="5" id="KW-0808">Transferase</keyword>
<dbReference type="InterPro" id="IPR002058">
    <property type="entry name" value="PAP_assoc"/>
</dbReference>
<dbReference type="PANTHER" id="PTHR12271">
    <property type="entry name" value="POLY A POLYMERASE CID PAP -RELATED"/>
    <property type="match status" value="1"/>
</dbReference>
<accession>A0A061HKK3</accession>
<evidence type="ECO:0000256" key="4">
    <source>
        <dbReference type="ARBA" id="ARBA00012388"/>
    </source>
</evidence>
<feature type="domain" description="PAP-associated" evidence="9">
    <location>
        <begin position="498"/>
        <end position="553"/>
    </location>
</feature>
<dbReference type="GO" id="GO:0031123">
    <property type="term" value="P:RNA 3'-end processing"/>
    <property type="evidence" value="ECO:0007669"/>
    <property type="project" value="TreeGrafter"/>
</dbReference>
<dbReference type="Gene3D" id="3.30.460.10">
    <property type="entry name" value="Beta Polymerase, domain 2"/>
    <property type="match status" value="1"/>
</dbReference>
<feature type="region of interest" description="Disordered" evidence="8">
    <location>
        <begin position="144"/>
        <end position="219"/>
    </location>
</feature>
<keyword evidence="7" id="KW-0460">Magnesium</keyword>
<evidence type="ECO:0000259" key="10">
    <source>
        <dbReference type="Pfam" id="PF22600"/>
    </source>
</evidence>
<dbReference type="EC" id="2.7.7.19" evidence="4"/>
<dbReference type="OrthoDB" id="2274644at2759"/>
<dbReference type="GO" id="GO:1990817">
    <property type="term" value="F:poly(A) RNA polymerase activity"/>
    <property type="evidence" value="ECO:0007669"/>
    <property type="project" value="UniProtKB-EC"/>
</dbReference>
<dbReference type="HOGENOM" id="CLU_002806_0_0_1"/>
<feature type="compositionally biased region" description="Polar residues" evidence="8">
    <location>
        <begin position="1067"/>
        <end position="1078"/>
    </location>
</feature>
<feature type="region of interest" description="Disordered" evidence="8">
    <location>
        <begin position="1171"/>
        <end position="1238"/>
    </location>
</feature>
<comment type="cofactor">
    <cofactor evidence="2">
        <name>Mg(2+)</name>
        <dbReference type="ChEBI" id="CHEBI:18420"/>
    </cofactor>
</comment>
<feature type="compositionally biased region" description="Polar residues" evidence="8">
    <location>
        <begin position="1086"/>
        <end position="1098"/>
    </location>
</feature>
<evidence type="ECO:0000256" key="3">
    <source>
        <dbReference type="ARBA" id="ARBA00008593"/>
    </source>
</evidence>
<evidence type="ECO:0000256" key="2">
    <source>
        <dbReference type="ARBA" id="ARBA00001946"/>
    </source>
</evidence>
<dbReference type="EMBL" id="KE374988">
    <property type="protein sequence ID" value="EPQ66742.1"/>
    <property type="molecule type" value="Genomic_DNA"/>
</dbReference>
<reference evidence="13" key="1">
    <citation type="journal article" date="2013" name="Nat. Genet.">
        <title>The wheat powdery mildew genome shows the unique evolution of an obligate biotroph.</title>
        <authorList>
            <person name="Wicker T."/>
            <person name="Oberhaensli S."/>
            <person name="Parlange F."/>
            <person name="Buchmann J.P."/>
            <person name="Shatalina M."/>
            <person name="Roffler S."/>
            <person name="Ben-David R."/>
            <person name="Dolezel J."/>
            <person name="Simkova H."/>
            <person name="Schulze-Lefert P."/>
            <person name="Spanu P.D."/>
            <person name="Bruggmann R."/>
            <person name="Amselem J."/>
            <person name="Quesneville H."/>
            <person name="Ver Loren van Themaat E."/>
            <person name="Paape T."/>
            <person name="Shimizu K.K."/>
            <person name="Keller B."/>
        </authorList>
    </citation>
    <scope>NUCLEOTIDE SEQUENCE [LARGE SCALE GENOMIC DNA]</scope>
    <source>
        <strain evidence="13">96224</strain>
    </source>
</reference>
<feature type="region of interest" description="Disordered" evidence="8">
    <location>
        <begin position="1052"/>
        <end position="1151"/>
    </location>
</feature>
<dbReference type="InterPro" id="IPR043519">
    <property type="entry name" value="NT_sf"/>
</dbReference>
<dbReference type="Pfam" id="PF03828">
    <property type="entry name" value="PAP_assoc"/>
    <property type="match status" value="1"/>
</dbReference>
<feature type="compositionally biased region" description="Polar residues" evidence="8">
    <location>
        <begin position="1119"/>
        <end position="1136"/>
    </location>
</feature>
<dbReference type="Pfam" id="PF22600">
    <property type="entry name" value="MTPAP-like_central"/>
    <property type="match status" value="1"/>
</dbReference>
<dbReference type="CDD" id="cd05402">
    <property type="entry name" value="NT_PAP_TUTase"/>
    <property type="match status" value="1"/>
</dbReference>
<feature type="compositionally biased region" description="Basic and acidic residues" evidence="8">
    <location>
        <begin position="1053"/>
        <end position="1066"/>
    </location>
</feature>
<dbReference type="Proteomes" id="UP000053110">
    <property type="component" value="Unassembled WGS sequence"/>
</dbReference>
<comment type="similarity">
    <text evidence="3">Belongs to the DNA polymerase type-B-like family.</text>
</comment>
<feature type="compositionally biased region" description="Low complexity" evidence="8">
    <location>
        <begin position="637"/>
        <end position="649"/>
    </location>
</feature>
<keyword evidence="6" id="KW-0479">Metal-binding</keyword>
<reference evidence="11" key="2">
    <citation type="submission" date="2013-01" db="EMBL/GenBank/DDBJ databases">
        <title>The wheat powdery mildew genome reveals unique evolution of an obligate biotroph.</title>
        <authorList>
            <person name="Oberhaensli S."/>
            <person name="Wicker T."/>
            <person name="Keller B."/>
        </authorList>
    </citation>
    <scope>NUCLEOTIDE SEQUENCE</scope>
    <source>
        <strain evidence="11">96224</strain>
    </source>
</reference>
<feature type="region of interest" description="Disordered" evidence="8">
    <location>
        <begin position="612"/>
        <end position="667"/>
    </location>
</feature>
<dbReference type="InterPro" id="IPR054708">
    <property type="entry name" value="MTPAP-like_central"/>
</dbReference>
<dbReference type="SUPFAM" id="SSF81301">
    <property type="entry name" value="Nucleotidyltransferase"/>
    <property type="match status" value="1"/>
</dbReference>
<dbReference type="PANTHER" id="PTHR12271:SF113">
    <property type="entry name" value="POLY(A) RNA POLYMERASE CID11"/>
    <property type="match status" value="1"/>
</dbReference>
<feature type="domain" description="Poly(A) RNA polymerase mitochondrial-like central palm" evidence="10">
    <location>
        <begin position="277"/>
        <end position="409"/>
    </location>
</feature>
<evidence type="ECO:0000256" key="1">
    <source>
        <dbReference type="ARBA" id="ARBA00001936"/>
    </source>
</evidence>
<dbReference type="AlphaFoldDB" id="A0A061HKK3"/>
<feature type="compositionally biased region" description="Polar residues" evidence="8">
    <location>
        <begin position="155"/>
        <end position="189"/>
    </location>
</feature>
<dbReference type="EMBL" id="UIGY01000015">
    <property type="protein sequence ID" value="SUZ08248.1"/>
    <property type="molecule type" value="Genomic_DNA"/>
</dbReference>
<evidence type="ECO:0000256" key="6">
    <source>
        <dbReference type="ARBA" id="ARBA00022723"/>
    </source>
</evidence>
<evidence type="ECO:0000256" key="7">
    <source>
        <dbReference type="ARBA" id="ARBA00022842"/>
    </source>
</evidence>
<protein>
    <recommendedName>
        <fullName evidence="4">polynucleotide adenylyltransferase</fullName>
        <ecNumber evidence="4">2.7.7.19</ecNumber>
    </recommendedName>
</protein>
<evidence type="ECO:0000313" key="11">
    <source>
        <dbReference type="EMBL" id="EPQ66742.1"/>
    </source>
</evidence>
<dbReference type="GO" id="GO:0010605">
    <property type="term" value="P:negative regulation of macromolecule metabolic process"/>
    <property type="evidence" value="ECO:0007669"/>
    <property type="project" value="UniProtKB-ARBA"/>
</dbReference>
<proteinExistence type="inferred from homology"/>
<organism evidence="12">
    <name type="scientific">Blumeria graminis f. sp. tritici 96224</name>
    <dbReference type="NCBI Taxonomy" id="1268274"/>
    <lineage>
        <taxon>Eukaryota</taxon>
        <taxon>Fungi</taxon>
        <taxon>Dikarya</taxon>
        <taxon>Ascomycota</taxon>
        <taxon>Pezizomycotina</taxon>
        <taxon>Leotiomycetes</taxon>
        <taxon>Erysiphales</taxon>
        <taxon>Erysiphaceae</taxon>
        <taxon>Blumeria</taxon>
    </lineage>
</organism>
<reference evidence="12" key="3">
    <citation type="submission" date="2018-07" db="EMBL/GenBank/DDBJ databases">
        <authorList>
            <person name="Quirk P.G."/>
            <person name="Krulwich T.A."/>
        </authorList>
    </citation>
    <scope>NUCLEOTIDE SEQUENCE</scope>
    <source>
        <strain evidence="12">96224</strain>
    </source>
</reference>
<evidence type="ECO:0000313" key="13">
    <source>
        <dbReference type="Proteomes" id="UP000053110"/>
    </source>
</evidence>